<dbReference type="EMBL" id="CP004885">
    <property type="protein sequence ID" value="AGX86685.1"/>
    <property type="molecule type" value="Genomic_DNA"/>
</dbReference>
<evidence type="ECO:0008006" key="5">
    <source>
        <dbReference type="Google" id="ProtNLM"/>
    </source>
</evidence>
<dbReference type="Gene3D" id="3.40.50.12710">
    <property type="match status" value="1"/>
</dbReference>
<dbReference type="STRING" id="946483.Cenrod_0573"/>
<keyword evidence="1" id="KW-0489">Methyltransferase</keyword>
<organism evidence="3 4">
    <name type="scientific">Candidatus Symbiobacter mobilis CR</name>
    <dbReference type="NCBI Taxonomy" id="946483"/>
    <lineage>
        <taxon>Bacteria</taxon>
        <taxon>Pseudomonadati</taxon>
        <taxon>Pseudomonadota</taxon>
        <taxon>Betaproteobacteria</taxon>
        <taxon>Burkholderiales</taxon>
        <taxon>Comamonadaceae</taxon>
    </lineage>
</organism>
<keyword evidence="4" id="KW-1185">Reference proteome</keyword>
<dbReference type="GO" id="GO:0035243">
    <property type="term" value="F:protein-arginine omega-N symmetric methyltransferase activity"/>
    <property type="evidence" value="ECO:0007669"/>
    <property type="project" value="TreeGrafter"/>
</dbReference>
<dbReference type="InterPro" id="IPR003788">
    <property type="entry name" value="NDUFAF7"/>
</dbReference>
<name>U5N5X7_9BURK</name>
<sequence>MGFDRYMEMALYTPALGYYARNADMLSATGQSGDFVTAPELSPLLGWALARQVAQALTATGTREVWEFGAGSGALAVQLLRTLDELGTTVVRYTIVDLSPALRQRQQATLAAYADRVRWVDALPNTLRGVIVGNEVLDAMPVRLLARCNGQWQERGVGLDANGAGFAWADRPTLLRPPIPIDGGHDYLTEVHPQAQAWVRTVGERLEAGALFLIDYGFPQSEYYHPQRSTGTVACHRAQRVDFDPLQDVGDKDLSAHVDFSGIAEAATDVGLELLGYCSQAHFLLNCGAAQWLERCDRAARIRAQTLLWEHEMGELFKVIGCTQGPAWEAMGFAQGDRTGML</sequence>
<keyword evidence="2" id="KW-0808">Transferase</keyword>
<dbReference type="InterPro" id="IPR038375">
    <property type="entry name" value="NDUFAF7_sf"/>
</dbReference>
<dbReference type="Proteomes" id="UP000017184">
    <property type="component" value="Chromosome"/>
</dbReference>
<reference evidence="3 4" key="1">
    <citation type="journal article" date="2013" name="Genome Biol.">
        <title>Genomic analysis reveals key aspects of prokaryotic symbiosis in the phototrophic consortium "Chlorochromatium aggregatum".</title>
        <authorList>
            <person name="Liu Z."/>
            <person name="Muller J."/>
            <person name="Li T."/>
            <person name="Alvey R.M."/>
            <person name="Vogl K."/>
            <person name="Frigaard N.U."/>
            <person name="Rockwell N.C."/>
            <person name="Boyd E.S."/>
            <person name="Tomsho L.P."/>
            <person name="Schuster S.C."/>
            <person name="Henke P."/>
            <person name="Rohde M."/>
            <person name="Overmann J."/>
            <person name="Bryant D.A."/>
        </authorList>
    </citation>
    <scope>NUCLEOTIDE SEQUENCE [LARGE SCALE GENOMIC DNA]</scope>
    <source>
        <strain evidence="3">CR</strain>
    </source>
</reference>
<proteinExistence type="predicted"/>
<dbReference type="eggNOG" id="COG1565">
    <property type="taxonomic scope" value="Bacteria"/>
</dbReference>
<evidence type="ECO:0000256" key="1">
    <source>
        <dbReference type="ARBA" id="ARBA00022603"/>
    </source>
</evidence>
<evidence type="ECO:0000256" key="2">
    <source>
        <dbReference type="ARBA" id="ARBA00022679"/>
    </source>
</evidence>
<dbReference type="AlphaFoldDB" id="U5N5X7"/>
<dbReference type="HOGENOM" id="CLU_024840_1_0_4"/>
<dbReference type="KEGG" id="cbx:Cenrod_0573"/>
<dbReference type="Pfam" id="PF02636">
    <property type="entry name" value="Methyltransf_28"/>
    <property type="match status" value="1"/>
</dbReference>
<evidence type="ECO:0000313" key="3">
    <source>
        <dbReference type="EMBL" id="AGX86685.1"/>
    </source>
</evidence>
<evidence type="ECO:0000313" key="4">
    <source>
        <dbReference type="Proteomes" id="UP000017184"/>
    </source>
</evidence>
<dbReference type="InterPro" id="IPR029063">
    <property type="entry name" value="SAM-dependent_MTases_sf"/>
</dbReference>
<dbReference type="PANTHER" id="PTHR12049:SF7">
    <property type="entry name" value="PROTEIN ARGININE METHYLTRANSFERASE NDUFAF7, MITOCHONDRIAL"/>
    <property type="match status" value="1"/>
</dbReference>
<dbReference type="GO" id="GO:0032259">
    <property type="term" value="P:methylation"/>
    <property type="evidence" value="ECO:0007669"/>
    <property type="project" value="UniProtKB-KW"/>
</dbReference>
<dbReference type="PATRIC" id="fig|946483.4.peg.574"/>
<accession>U5N5X7</accession>
<gene>
    <name evidence="3" type="ORF">Cenrod_0573</name>
</gene>
<protein>
    <recommendedName>
        <fullName evidence="5">SAM-dependent methyltransferase</fullName>
    </recommendedName>
</protein>
<dbReference type="PANTHER" id="PTHR12049">
    <property type="entry name" value="PROTEIN ARGININE METHYLTRANSFERASE NDUFAF7, MITOCHONDRIAL"/>
    <property type="match status" value="1"/>
</dbReference>
<dbReference type="SUPFAM" id="SSF53335">
    <property type="entry name" value="S-adenosyl-L-methionine-dependent methyltransferases"/>
    <property type="match status" value="1"/>
</dbReference>